<organism evidence="2 3">
    <name type="scientific">Pseudoalteromonas obscura</name>
    <dbReference type="NCBI Taxonomy" id="3048491"/>
    <lineage>
        <taxon>Bacteria</taxon>
        <taxon>Pseudomonadati</taxon>
        <taxon>Pseudomonadota</taxon>
        <taxon>Gammaproteobacteria</taxon>
        <taxon>Alteromonadales</taxon>
        <taxon>Pseudoalteromonadaceae</taxon>
        <taxon>Pseudoalteromonas</taxon>
    </lineage>
</organism>
<dbReference type="EMBL" id="JASJUT010000013">
    <property type="protein sequence ID" value="MDK2597957.1"/>
    <property type="molecule type" value="Genomic_DNA"/>
</dbReference>
<proteinExistence type="predicted"/>
<dbReference type="RefSeq" id="WP_284138576.1">
    <property type="nucleotide sequence ID" value="NZ_JASJUT010000013.1"/>
</dbReference>
<evidence type="ECO:0000313" key="3">
    <source>
        <dbReference type="Proteomes" id="UP001231915"/>
    </source>
</evidence>
<protein>
    <submittedName>
        <fullName evidence="2">Uncharacterized protein</fullName>
    </submittedName>
</protein>
<comment type="caution">
    <text evidence="2">The sequence shown here is derived from an EMBL/GenBank/DDBJ whole genome shotgun (WGS) entry which is preliminary data.</text>
</comment>
<dbReference type="Proteomes" id="UP001231915">
    <property type="component" value="Unassembled WGS sequence"/>
</dbReference>
<reference evidence="2 3" key="1">
    <citation type="submission" date="2023-05" db="EMBL/GenBank/DDBJ databases">
        <title>Pseudoalteromonas ardens sp. nov., Pseudoalteromonas obscura sp. nov., and Pseudoalteromonas umbrosa sp. nov., isolated from the coral Montipora capitata.</title>
        <authorList>
            <person name="Thomas E.M."/>
            <person name="Smith E.M."/>
            <person name="Papke E."/>
            <person name="Shlafstein M.D."/>
            <person name="Oline D.K."/>
            <person name="Videau P."/>
            <person name="Saw J.H."/>
            <person name="Strangman W.K."/>
            <person name="Ushijima B."/>
        </authorList>
    </citation>
    <scope>NUCLEOTIDE SEQUENCE [LARGE SCALE GENOMIC DNA]</scope>
    <source>
        <strain evidence="2 3">P94</strain>
    </source>
</reference>
<accession>A0ABT7ESC4</accession>
<gene>
    <name evidence="2" type="ORF">QNM18_23095</name>
</gene>
<evidence type="ECO:0000313" key="2">
    <source>
        <dbReference type="EMBL" id="MDK2597957.1"/>
    </source>
</evidence>
<sequence>MNNKRIAAKFISLLRIYVIDCQQHHTAGKRASGQAGKRASGQAGKRASGQ</sequence>
<keyword evidence="3" id="KW-1185">Reference proteome</keyword>
<name>A0ABT7ESC4_9GAMM</name>
<evidence type="ECO:0000256" key="1">
    <source>
        <dbReference type="SAM" id="MobiDB-lite"/>
    </source>
</evidence>
<feature type="region of interest" description="Disordered" evidence="1">
    <location>
        <begin position="26"/>
        <end position="50"/>
    </location>
</feature>